<evidence type="ECO:0008006" key="3">
    <source>
        <dbReference type="Google" id="ProtNLM"/>
    </source>
</evidence>
<gene>
    <name evidence="1" type="ORF">GCM10011398_02020</name>
</gene>
<reference evidence="1" key="2">
    <citation type="submission" date="2020-09" db="EMBL/GenBank/DDBJ databases">
        <authorList>
            <person name="Sun Q."/>
            <person name="Zhou Y."/>
        </authorList>
    </citation>
    <scope>NUCLEOTIDE SEQUENCE</scope>
    <source>
        <strain evidence="1">CGMCC 1.12754</strain>
    </source>
</reference>
<keyword evidence="2" id="KW-1185">Reference proteome</keyword>
<dbReference type="Pfam" id="PF11428">
    <property type="entry name" value="DUF3196"/>
    <property type="match status" value="1"/>
</dbReference>
<dbReference type="RefSeq" id="WP_188453485.1">
    <property type="nucleotide sequence ID" value="NZ_BMFR01000001.1"/>
</dbReference>
<accession>A0A917GZX6</accession>
<dbReference type="Gene3D" id="1.25.40.10">
    <property type="entry name" value="Tetratricopeptide repeat domain"/>
    <property type="match status" value="1"/>
</dbReference>
<proteinExistence type="predicted"/>
<sequence length="324" mass="38354">MQKNENVILFPKWQTMLEEESLSALKQKKYGEALEKLNKLLSYQINNHEIVIGKIICLMELGHYEDAQDLCEEALKQKDEHYYQFVHIYLTILFQTNQYKQLMEQVEYEFETEEVPVPIKEQFQQLYDMSEQMNDQLKVEKSTEYINELLEAVTVEEHALQWRLVENMKKIHVKPDIQILKDFLMKENVHPVTKTAILQLLQENKVSQSVTIHKLNRCQSVVPADITDLESHIFIKQTLLVIGELEQKNPSLYQLIEKLLYRYAYVCYPFMPANDDFILVAKALTSIGEEYLHLHIDDDPDQRVLQYMEEIKTCETLYLSIIED</sequence>
<dbReference type="SUPFAM" id="SSF116965">
    <property type="entry name" value="Hypothetical protein MPN330"/>
    <property type="match status" value="1"/>
</dbReference>
<evidence type="ECO:0000313" key="1">
    <source>
        <dbReference type="EMBL" id="GGG62311.1"/>
    </source>
</evidence>
<name>A0A917GZX6_9BACI</name>
<organism evidence="1 2">
    <name type="scientific">Virgibacillus oceani</name>
    <dbReference type="NCBI Taxonomy" id="1479511"/>
    <lineage>
        <taxon>Bacteria</taxon>
        <taxon>Bacillati</taxon>
        <taxon>Bacillota</taxon>
        <taxon>Bacilli</taxon>
        <taxon>Bacillales</taxon>
        <taxon>Bacillaceae</taxon>
        <taxon>Virgibacillus</taxon>
    </lineage>
</organism>
<dbReference type="Proteomes" id="UP000622860">
    <property type="component" value="Unassembled WGS sequence"/>
</dbReference>
<comment type="caution">
    <text evidence="1">The sequence shown here is derived from an EMBL/GenBank/DDBJ whole genome shotgun (WGS) entry which is preliminary data.</text>
</comment>
<evidence type="ECO:0000313" key="2">
    <source>
        <dbReference type="Proteomes" id="UP000622860"/>
    </source>
</evidence>
<protein>
    <recommendedName>
        <fullName evidence="3">Tetratricopeptide repeat protein</fullName>
    </recommendedName>
</protein>
<dbReference type="InterPro" id="IPR024503">
    <property type="entry name" value="DUF3196"/>
</dbReference>
<dbReference type="SUPFAM" id="SSF48452">
    <property type="entry name" value="TPR-like"/>
    <property type="match status" value="1"/>
</dbReference>
<dbReference type="EMBL" id="BMFR01000001">
    <property type="protein sequence ID" value="GGG62311.1"/>
    <property type="molecule type" value="Genomic_DNA"/>
</dbReference>
<reference evidence="1" key="1">
    <citation type="journal article" date="2014" name="Int. J. Syst. Evol. Microbiol.">
        <title>Complete genome sequence of Corynebacterium casei LMG S-19264T (=DSM 44701T), isolated from a smear-ripened cheese.</title>
        <authorList>
            <consortium name="US DOE Joint Genome Institute (JGI-PGF)"/>
            <person name="Walter F."/>
            <person name="Albersmeier A."/>
            <person name="Kalinowski J."/>
            <person name="Ruckert C."/>
        </authorList>
    </citation>
    <scope>NUCLEOTIDE SEQUENCE</scope>
    <source>
        <strain evidence="1">CGMCC 1.12754</strain>
    </source>
</reference>
<dbReference type="InterPro" id="IPR011990">
    <property type="entry name" value="TPR-like_helical_dom_sf"/>
</dbReference>
<dbReference type="AlphaFoldDB" id="A0A917GZX6"/>